<comment type="caution">
    <text evidence="3">The sequence shown here is derived from an EMBL/GenBank/DDBJ whole genome shotgun (WGS) entry which is preliminary data.</text>
</comment>
<evidence type="ECO:0000313" key="4">
    <source>
        <dbReference type="Proteomes" id="UP000178449"/>
    </source>
</evidence>
<evidence type="ECO:0008006" key="5">
    <source>
        <dbReference type="Google" id="ProtNLM"/>
    </source>
</evidence>
<feature type="chain" id="PRO_5009524646" description="DUF481 domain-containing protein" evidence="2">
    <location>
        <begin position="21"/>
        <end position="454"/>
    </location>
</feature>
<keyword evidence="2" id="KW-0732">Signal</keyword>
<proteinExistence type="predicted"/>
<dbReference type="STRING" id="1817772.A2527_03255"/>
<gene>
    <name evidence="3" type="ORF">A2527_03255</name>
</gene>
<dbReference type="EMBL" id="MFNE01000010">
    <property type="protein sequence ID" value="OGG96589.1"/>
    <property type="molecule type" value="Genomic_DNA"/>
</dbReference>
<evidence type="ECO:0000256" key="1">
    <source>
        <dbReference type="SAM" id="MobiDB-lite"/>
    </source>
</evidence>
<reference evidence="3 4" key="1">
    <citation type="journal article" date="2016" name="Nat. Commun.">
        <title>Thousands of microbial genomes shed light on interconnected biogeochemical processes in an aquifer system.</title>
        <authorList>
            <person name="Anantharaman K."/>
            <person name="Brown C.T."/>
            <person name="Hug L.A."/>
            <person name="Sharon I."/>
            <person name="Castelle C.J."/>
            <person name="Probst A.J."/>
            <person name="Thomas B.C."/>
            <person name="Singh A."/>
            <person name="Wilkins M.J."/>
            <person name="Karaoz U."/>
            <person name="Brodie E.L."/>
            <person name="Williams K.H."/>
            <person name="Hubbard S.S."/>
            <person name="Banfield J.F."/>
        </authorList>
    </citation>
    <scope>NUCLEOTIDE SEQUENCE [LARGE SCALE GENOMIC DNA]</scope>
</reference>
<dbReference type="Proteomes" id="UP000178449">
    <property type="component" value="Unassembled WGS sequence"/>
</dbReference>
<feature type="region of interest" description="Disordered" evidence="1">
    <location>
        <begin position="29"/>
        <end position="67"/>
    </location>
</feature>
<protein>
    <recommendedName>
        <fullName evidence="5">DUF481 domain-containing protein</fullName>
    </recommendedName>
</protein>
<accession>A0A1F6GEQ8</accession>
<feature type="compositionally biased region" description="Polar residues" evidence="1">
    <location>
        <begin position="29"/>
        <end position="38"/>
    </location>
</feature>
<evidence type="ECO:0000256" key="2">
    <source>
        <dbReference type="SAM" id="SignalP"/>
    </source>
</evidence>
<dbReference type="AlphaFoldDB" id="A0A1F6GEQ8"/>
<sequence length="454" mass="50268">MKKTSLLLIGFMFIFPPLWAQETPAPASLNTELPTTKPASPALQEPGSTTPTIEPVPLTPPPETTPPQILSPDLLKKQVMMSEDWPVSFVILDDDLIVEVSLNGETLPITPASTIVIKQNLHFKTGRNLYTLRAVDQAGNVSTRSFLVGYNLEEQASDEGGDDQKGWALGAVLGFYLETDDNPTLDLSSPIDVGGLSVQGVVEDSQQADQRQRFQLALSASKPNYNLFLGAAKTDYSKVDNQILGSQVMFLGGGAGIKRGDRSAWNLDLLLTDINLGGFDYAQTIGFKPNIEFSGKEGVERYRHQWGLEFATKSFASTSLTSGNQTGLFWDYRSWDPLDRYNFKFTYGQDTEGSLTSDHSYLTTQFDWANRWDAGLLFNIGFGIQYLNYKNEEPLTTQTPLGATRVDLPLLFNTALGWKLSKWTFKGTYDYRANLSNKVIYVRTLTGLAVNASF</sequence>
<evidence type="ECO:0000313" key="3">
    <source>
        <dbReference type="EMBL" id="OGG96589.1"/>
    </source>
</evidence>
<organism evidence="3 4">
    <name type="scientific">Candidatus Lambdaproteobacteria bacterium RIFOXYD2_FULL_50_16</name>
    <dbReference type="NCBI Taxonomy" id="1817772"/>
    <lineage>
        <taxon>Bacteria</taxon>
        <taxon>Pseudomonadati</taxon>
        <taxon>Pseudomonadota</taxon>
        <taxon>Candidatus Lambdaproteobacteria</taxon>
    </lineage>
</organism>
<feature type="signal peptide" evidence="2">
    <location>
        <begin position="1"/>
        <end position="20"/>
    </location>
</feature>
<name>A0A1F6GEQ8_9PROT</name>